<evidence type="ECO:0000313" key="1">
    <source>
        <dbReference type="EnsemblPlants" id="AVESA.00010b.r2.3DG0566890.1.CDS"/>
    </source>
</evidence>
<organism evidence="1 2">
    <name type="scientific">Avena sativa</name>
    <name type="common">Oat</name>
    <dbReference type="NCBI Taxonomy" id="4498"/>
    <lineage>
        <taxon>Eukaryota</taxon>
        <taxon>Viridiplantae</taxon>
        <taxon>Streptophyta</taxon>
        <taxon>Embryophyta</taxon>
        <taxon>Tracheophyta</taxon>
        <taxon>Spermatophyta</taxon>
        <taxon>Magnoliopsida</taxon>
        <taxon>Liliopsida</taxon>
        <taxon>Poales</taxon>
        <taxon>Poaceae</taxon>
        <taxon>BOP clade</taxon>
        <taxon>Pooideae</taxon>
        <taxon>Poodae</taxon>
        <taxon>Poeae</taxon>
        <taxon>Poeae Chloroplast Group 1 (Aveneae type)</taxon>
        <taxon>Aveninae</taxon>
        <taxon>Avena</taxon>
    </lineage>
</organism>
<dbReference type="EnsemblPlants" id="AVESA.00010b.r2.3DG0566890.1">
    <property type="protein sequence ID" value="AVESA.00010b.r2.3DG0566890.1.CDS"/>
    <property type="gene ID" value="AVESA.00010b.r2.3DG0566890"/>
</dbReference>
<keyword evidence="2" id="KW-1185">Reference proteome</keyword>
<reference evidence="1" key="2">
    <citation type="submission" date="2025-09" db="UniProtKB">
        <authorList>
            <consortium name="EnsemblPlants"/>
        </authorList>
    </citation>
    <scope>IDENTIFICATION</scope>
</reference>
<sequence>MSATLRPYSIGGLPRPSGLLLPSRSTRNRTLSLPQARGLGGRNNLKLVNPKTSHGHGIVNGAANGRQGVFDREKDYELREEKDRIEEFLTKISHTGILHQETTRFRRYLCVVAKDSVRLVSTIMGQPGAFPQDGLLTTLMTPTKRDKLVLQVYLRIFVATAEASYNDKVTKETIVSFLGALEGVAAMSYFMARDTLAKFDDDKSSSPNRDQNTEVDETLTRVCRENGQFETRTQYSSTV</sequence>
<proteinExistence type="predicted"/>
<evidence type="ECO:0000313" key="2">
    <source>
        <dbReference type="Proteomes" id="UP001732700"/>
    </source>
</evidence>
<dbReference type="Proteomes" id="UP001732700">
    <property type="component" value="Chromosome 3D"/>
</dbReference>
<name>A0ACD5W483_AVESA</name>
<reference evidence="1" key="1">
    <citation type="submission" date="2021-05" db="EMBL/GenBank/DDBJ databases">
        <authorList>
            <person name="Scholz U."/>
            <person name="Mascher M."/>
            <person name="Fiebig A."/>
        </authorList>
    </citation>
    <scope>NUCLEOTIDE SEQUENCE [LARGE SCALE GENOMIC DNA]</scope>
</reference>
<protein>
    <submittedName>
        <fullName evidence="1">Uncharacterized protein</fullName>
    </submittedName>
</protein>
<accession>A0ACD5W483</accession>